<dbReference type="EMBL" id="JBBHJZ010000001">
    <property type="protein sequence ID" value="MEJ5976064.1"/>
    <property type="molecule type" value="Genomic_DNA"/>
</dbReference>
<evidence type="ECO:0008006" key="4">
    <source>
        <dbReference type="Google" id="ProtNLM"/>
    </source>
</evidence>
<proteinExistence type="predicted"/>
<reference evidence="2 3" key="1">
    <citation type="submission" date="2024-03" db="EMBL/GenBank/DDBJ databases">
        <authorList>
            <person name="Jo J.-H."/>
        </authorList>
    </citation>
    <scope>NUCLEOTIDE SEQUENCE [LARGE SCALE GENOMIC DNA]</scope>
    <source>
        <strain evidence="2 3">PS1R-30</strain>
    </source>
</reference>
<gene>
    <name evidence="2" type="ORF">WG901_05430</name>
</gene>
<dbReference type="Proteomes" id="UP001361239">
    <property type="component" value="Unassembled WGS sequence"/>
</dbReference>
<evidence type="ECO:0000313" key="2">
    <source>
        <dbReference type="EMBL" id="MEJ5976064.1"/>
    </source>
</evidence>
<name>A0ABU8RSJ3_9SPHN</name>
<comment type="caution">
    <text evidence="2">The sequence shown here is derived from an EMBL/GenBank/DDBJ whole genome shotgun (WGS) entry which is preliminary data.</text>
</comment>
<keyword evidence="1" id="KW-0732">Signal</keyword>
<organism evidence="2 3">
    <name type="scientific">Novosphingobium anseongense</name>
    <dbReference type="NCBI Taxonomy" id="3133436"/>
    <lineage>
        <taxon>Bacteria</taxon>
        <taxon>Pseudomonadati</taxon>
        <taxon>Pseudomonadota</taxon>
        <taxon>Alphaproteobacteria</taxon>
        <taxon>Sphingomonadales</taxon>
        <taxon>Sphingomonadaceae</taxon>
        <taxon>Novosphingobium</taxon>
    </lineage>
</organism>
<feature type="signal peptide" evidence="1">
    <location>
        <begin position="1"/>
        <end position="25"/>
    </location>
</feature>
<dbReference type="RefSeq" id="WP_339585985.1">
    <property type="nucleotide sequence ID" value="NZ_JBBHJZ010000001.1"/>
</dbReference>
<accession>A0ABU8RSJ3</accession>
<sequence length="92" mass="9815">MATRLLLTLLALFTGLAAQMSPAQARIRAEGTSEIGVFAAIVRSENAAVARPAVRAPLADPGKREERCTIVVMRQDADCAPPVMLGIDRARE</sequence>
<keyword evidence="3" id="KW-1185">Reference proteome</keyword>
<feature type="chain" id="PRO_5045491647" description="UrcA family protein" evidence="1">
    <location>
        <begin position="26"/>
        <end position="92"/>
    </location>
</feature>
<protein>
    <recommendedName>
        <fullName evidence="4">UrcA family protein</fullName>
    </recommendedName>
</protein>
<evidence type="ECO:0000313" key="3">
    <source>
        <dbReference type="Proteomes" id="UP001361239"/>
    </source>
</evidence>
<evidence type="ECO:0000256" key="1">
    <source>
        <dbReference type="SAM" id="SignalP"/>
    </source>
</evidence>